<evidence type="ECO:0000256" key="14">
    <source>
        <dbReference type="HAMAP-Rule" id="MF_01588"/>
    </source>
</evidence>
<accession>E5Y5P1</accession>
<dbReference type="GO" id="GO:0006281">
    <property type="term" value="P:DNA repair"/>
    <property type="evidence" value="ECO:0007669"/>
    <property type="project" value="UniProtKB-KW"/>
</dbReference>
<feature type="binding site" evidence="14">
    <location>
        <position position="146"/>
    </location>
    <ligand>
        <name>NAD(+)</name>
        <dbReference type="ChEBI" id="CHEBI:57540"/>
    </ligand>
</feature>
<dbReference type="InterPro" id="IPR013840">
    <property type="entry name" value="DNAligase_N"/>
</dbReference>
<dbReference type="FunFam" id="1.10.150.20:FF:000006">
    <property type="entry name" value="DNA ligase"/>
    <property type="match status" value="1"/>
</dbReference>
<comment type="similarity">
    <text evidence="13 14">Belongs to the NAD-dependent DNA ligase family. LigA subfamily.</text>
</comment>
<dbReference type="EC" id="6.5.1.2" evidence="2 14"/>
<comment type="caution">
    <text evidence="17">The sequence shown here is derived from an EMBL/GenBank/DDBJ whole genome shotgun (WGS) entry which is preliminary data.</text>
</comment>
<keyword evidence="18" id="KW-1185">Reference proteome</keyword>
<comment type="function">
    <text evidence="1 14">DNA ligase that catalyzes the formation of phosphodiester linkages between 5'-phosphoryl and 3'-hydroxyl groups in double-stranded DNA using NAD as a coenzyme and as the energy source for the reaction. It is essential for DNA replication and repair of damaged DNA.</text>
</comment>
<dbReference type="Pfam" id="PF00533">
    <property type="entry name" value="BRCT"/>
    <property type="match status" value="1"/>
</dbReference>
<evidence type="ECO:0000259" key="16">
    <source>
        <dbReference type="PROSITE" id="PS50172"/>
    </source>
</evidence>
<dbReference type="GO" id="GO:0005829">
    <property type="term" value="C:cytosol"/>
    <property type="evidence" value="ECO:0007669"/>
    <property type="project" value="TreeGrafter"/>
</dbReference>
<evidence type="ECO:0000313" key="17">
    <source>
        <dbReference type="EMBL" id="EFV44603.1"/>
    </source>
</evidence>
<dbReference type="SMART" id="SM00532">
    <property type="entry name" value="LIGANc"/>
    <property type="match status" value="1"/>
</dbReference>
<comment type="caution">
    <text evidence="14">Lacks conserved residue(s) required for the propagation of feature annotation.</text>
</comment>
<keyword evidence="10 14" id="KW-0520">NAD</keyword>
<dbReference type="CDD" id="cd00114">
    <property type="entry name" value="LIGANc"/>
    <property type="match status" value="1"/>
</dbReference>
<evidence type="ECO:0000256" key="11">
    <source>
        <dbReference type="ARBA" id="ARBA00023204"/>
    </source>
</evidence>
<feature type="binding site" evidence="14">
    <location>
        <position position="301"/>
    </location>
    <ligand>
        <name>NAD(+)</name>
        <dbReference type="ChEBI" id="CHEBI:57540"/>
    </ligand>
</feature>
<feature type="domain" description="BRCT" evidence="16">
    <location>
        <begin position="604"/>
        <end position="680"/>
    </location>
</feature>
<dbReference type="AlphaFoldDB" id="E5Y5P1"/>
<dbReference type="SUPFAM" id="SSF52113">
    <property type="entry name" value="BRCT domain"/>
    <property type="match status" value="1"/>
</dbReference>
<dbReference type="InterPro" id="IPR036420">
    <property type="entry name" value="BRCT_dom_sf"/>
</dbReference>
<dbReference type="PROSITE" id="PS01056">
    <property type="entry name" value="DNA_LIGASE_N2"/>
    <property type="match status" value="1"/>
</dbReference>
<keyword evidence="5 14" id="KW-0235">DNA replication</keyword>
<dbReference type="Gene3D" id="3.40.50.10190">
    <property type="entry name" value="BRCT domain"/>
    <property type="match status" value="1"/>
</dbReference>
<dbReference type="GO" id="GO:0006260">
    <property type="term" value="P:DNA replication"/>
    <property type="evidence" value="ECO:0007669"/>
    <property type="project" value="UniProtKB-KW"/>
</dbReference>
<dbReference type="InterPro" id="IPR004149">
    <property type="entry name" value="Znf_DNAligase_C4"/>
</dbReference>
<dbReference type="CDD" id="cd17748">
    <property type="entry name" value="BRCT_DNA_ligase_like"/>
    <property type="match status" value="1"/>
</dbReference>
<dbReference type="GO" id="GO:0003911">
    <property type="term" value="F:DNA ligase (NAD+) activity"/>
    <property type="evidence" value="ECO:0007669"/>
    <property type="project" value="UniProtKB-UniRule"/>
</dbReference>
<dbReference type="Pfam" id="PF03120">
    <property type="entry name" value="OB_DNA_ligase"/>
    <property type="match status" value="1"/>
</dbReference>
<dbReference type="InterPro" id="IPR013839">
    <property type="entry name" value="DNAligase_adenylation"/>
</dbReference>
<dbReference type="PROSITE" id="PS50172">
    <property type="entry name" value="BRCT"/>
    <property type="match status" value="1"/>
</dbReference>
<dbReference type="InterPro" id="IPR012340">
    <property type="entry name" value="NA-bd_OB-fold"/>
</dbReference>
<dbReference type="SMART" id="SM00292">
    <property type="entry name" value="BRCT"/>
    <property type="match status" value="1"/>
</dbReference>
<evidence type="ECO:0000256" key="13">
    <source>
        <dbReference type="ARBA" id="ARBA00060881"/>
    </source>
</evidence>
<keyword evidence="4 14" id="KW-0436">Ligase</keyword>
<keyword evidence="6 14" id="KW-0479">Metal-binding</keyword>
<dbReference type="PANTHER" id="PTHR23389">
    <property type="entry name" value="CHROMOSOME TRANSMISSION FIDELITY FACTOR 18"/>
    <property type="match status" value="1"/>
</dbReference>
<keyword evidence="14" id="KW-0464">Manganese</keyword>
<gene>
    <name evidence="14" type="primary">ligA</name>
    <name evidence="17" type="ORF">HMPREF0179_01504</name>
</gene>
<evidence type="ECO:0000256" key="9">
    <source>
        <dbReference type="ARBA" id="ARBA00022842"/>
    </source>
</evidence>
<name>E5Y5P1_BILW3</name>
<evidence type="ECO:0000256" key="2">
    <source>
        <dbReference type="ARBA" id="ARBA00012722"/>
    </source>
</evidence>
<feature type="binding site" evidence="14">
    <location>
        <position position="442"/>
    </location>
    <ligand>
        <name>Zn(2+)</name>
        <dbReference type="ChEBI" id="CHEBI:29105"/>
    </ligand>
</feature>
<dbReference type="eggNOG" id="COG0272">
    <property type="taxonomic scope" value="Bacteria"/>
</dbReference>
<dbReference type="NCBIfam" id="NF005932">
    <property type="entry name" value="PRK07956.1"/>
    <property type="match status" value="1"/>
</dbReference>
<dbReference type="RefSeq" id="WP_005026762.1">
    <property type="nucleotide sequence ID" value="NZ_KE150238.1"/>
</dbReference>
<dbReference type="PANTHER" id="PTHR23389:SF9">
    <property type="entry name" value="DNA LIGASE"/>
    <property type="match status" value="1"/>
</dbReference>
<dbReference type="FunFam" id="2.40.50.140:FF:000012">
    <property type="entry name" value="DNA ligase"/>
    <property type="match status" value="1"/>
</dbReference>
<dbReference type="InterPro" id="IPR033136">
    <property type="entry name" value="DNA_ligase_CS"/>
</dbReference>
<dbReference type="EMBL" id="ADCP02000001">
    <property type="protein sequence ID" value="EFV44603.1"/>
    <property type="molecule type" value="Genomic_DNA"/>
</dbReference>
<evidence type="ECO:0000256" key="15">
    <source>
        <dbReference type="RuleBase" id="RU000618"/>
    </source>
</evidence>
<dbReference type="STRING" id="563192.HMPREF0179_01504"/>
<dbReference type="Gene3D" id="2.40.50.140">
    <property type="entry name" value="Nucleic acid-binding proteins"/>
    <property type="match status" value="1"/>
</dbReference>
<reference evidence="17 18" key="1">
    <citation type="submission" date="2010-10" db="EMBL/GenBank/DDBJ databases">
        <authorList>
            <consortium name="The Broad Institute Genome Sequencing Platform"/>
            <person name="Ward D."/>
            <person name="Earl A."/>
            <person name="Feldgarden M."/>
            <person name="Young S.K."/>
            <person name="Gargeya S."/>
            <person name="Zeng Q."/>
            <person name="Alvarado L."/>
            <person name="Berlin A."/>
            <person name="Bochicchio J."/>
            <person name="Chapman S.B."/>
            <person name="Chen Z."/>
            <person name="Freedman E."/>
            <person name="Gellesch M."/>
            <person name="Goldberg J."/>
            <person name="Griggs A."/>
            <person name="Gujja S."/>
            <person name="Heilman E."/>
            <person name="Heiman D."/>
            <person name="Howarth C."/>
            <person name="Mehta T."/>
            <person name="Neiman D."/>
            <person name="Pearson M."/>
            <person name="Roberts A."/>
            <person name="Saif S."/>
            <person name="Shea T."/>
            <person name="Shenoy N."/>
            <person name="Sisk P."/>
            <person name="Stolte C."/>
            <person name="Sykes S."/>
            <person name="White J."/>
            <person name="Yandava C."/>
            <person name="Allen-Vercoe E."/>
            <person name="Sibley C."/>
            <person name="Ambrose C.E."/>
            <person name="Strauss J."/>
            <person name="Daigneault M."/>
            <person name="Haas B."/>
            <person name="Nusbaum C."/>
            <person name="Birren B."/>
        </authorList>
    </citation>
    <scope>NUCLEOTIDE SEQUENCE [LARGE SCALE GENOMIC DNA]</scope>
    <source>
        <strain evidence="17 18">3_1_6</strain>
    </source>
</reference>
<evidence type="ECO:0000256" key="5">
    <source>
        <dbReference type="ARBA" id="ARBA00022705"/>
    </source>
</evidence>
<dbReference type="InterPro" id="IPR018239">
    <property type="entry name" value="DNA_ligase_AS"/>
</dbReference>
<evidence type="ECO:0000256" key="6">
    <source>
        <dbReference type="ARBA" id="ARBA00022723"/>
    </source>
</evidence>
<dbReference type="SUPFAM" id="SSF56091">
    <property type="entry name" value="DNA ligase/mRNA capping enzyme, catalytic domain"/>
    <property type="match status" value="1"/>
</dbReference>
<dbReference type="SUPFAM" id="SSF50249">
    <property type="entry name" value="Nucleic acid-binding proteins"/>
    <property type="match status" value="1"/>
</dbReference>
<dbReference type="InterPro" id="IPR041663">
    <property type="entry name" value="DisA/LigA_HHH"/>
</dbReference>
<evidence type="ECO:0000256" key="4">
    <source>
        <dbReference type="ARBA" id="ARBA00022598"/>
    </source>
</evidence>
<dbReference type="GeneID" id="78086625"/>
<evidence type="ECO:0000256" key="3">
    <source>
        <dbReference type="ARBA" id="ARBA00013308"/>
    </source>
</evidence>
<dbReference type="Pfam" id="PF03119">
    <property type="entry name" value="DNA_ligase_ZBD"/>
    <property type="match status" value="1"/>
</dbReference>
<dbReference type="PROSITE" id="PS01055">
    <property type="entry name" value="DNA_LIGASE_N1"/>
    <property type="match status" value="1"/>
</dbReference>
<dbReference type="OrthoDB" id="9759736at2"/>
<comment type="cofactor">
    <cofactor evidence="14">
        <name>Mg(2+)</name>
        <dbReference type="ChEBI" id="CHEBI:18420"/>
    </cofactor>
    <cofactor evidence="14">
        <name>Mn(2+)</name>
        <dbReference type="ChEBI" id="CHEBI:29035"/>
    </cofactor>
</comment>
<proteinExistence type="inferred from homology"/>
<dbReference type="PIRSF" id="PIRSF001604">
    <property type="entry name" value="LigA"/>
    <property type="match status" value="1"/>
</dbReference>
<dbReference type="HAMAP" id="MF_01588">
    <property type="entry name" value="DNA_ligase_A"/>
    <property type="match status" value="1"/>
</dbReference>
<dbReference type="Gene3D" id="3.30.470.30">
    <property type="entry name" value="DNA ligase/mRNA capping enzyme"/>
    <property type="match status" value="1"/>
</dbReference>
<dbReference type="InterPro" id="IPR001357">
    <property type="entry name" value="BRCT_dom"/>
</dbReference>
<keyword evidence="11 14" id="KW-0234">DNA repair</keyword>
<dbReference type="Gene3D" id="6.20.10.30">
    <property type="match status" value="1"/>
</dbReference>
<keyword evidence="9 14" id="KW-0460">Magnesium</keyword>
<evidence type="ECO:0000256" key="8">
    <source>
        <dbReference type="ARBA" id="ARBA00022833"/>
    </source>
</evidence>
<dbReference type="SUPFAM" id="SSF47781">
    <property type="entry name" value="RuvA domain 2-like"/>
    <property type="match status" value="1"/>
</dbReference>
<keyword evidence="8 14" id="KW-0862">Zinc</keyword>
<evidence type="ECO:0000256" key="1">
    <source>
        <dbReference type="ARBA" id="ARBA00004067"/>
    </source>
</evidence>
<evidence type="ECO:0000313" key="18">
    <source>
        <dbReference type="Proteomes" id="UP000006034"/>
    </source>
</evidence>
<feature type="binding site" evidence="14">
    <location>
        <begin position="92"/>
        <end position="93"/>
    </location>
    <ligand>
        <name>NAD(+)</name>
        <dbReference type="ChEBI" id="CHEBI:57540"/>
    </ligand>
</feature>
<dbReference type="HOGENOM" id="CLU_007764_2_1_7"/>
<keyword evidence="7 14" id="KW-0227">DNA damage</keyword>
<feature type="binding site" evidence="14">
    <location>
        <position position="325"/>
    </location>
    <ligand>
        <name>NAD(+)</name>
        <dbReference type="ChEBI" id="CHEBI:57540"/>
    </ligand>
</feature>
<organism evidence="17 18">
    <name type="scientific">Bilophila wadsworthia (strain 3_1_6)</name>
    <dbReference type="NCBI Taxonomy" id="563192"/>
    <lineage>
        <taxon>Bacteria</taxon>
        <taxon>Pseudomonadati</taxon>
        <taxon>Thermodesulfobacteriota</taxon>
        <taxon>Desulfovibrionia</taxon>
        <taxon>Desulfovibrionales</taxon>
        <taxon>Desulfovibrionaceae</taxon>
        <taxon>Bilophila</taxon>
    </lineage>
</organism>
<dbReference type="InterPro" id="IPR004150">
    <property type="entry name" value="NAD_DNA_ligase_OB"/>
</dbReference>
<dbReference type="Gene3D" id="1.10.287.610">
    <property type="entry name" value="Helix hairpin bin"/>
    <property type="match status" value="1"/>
</dbReference>
<dbReference type="NCBIfam" id="TIGR00575">
    <property type="entry name" value="dnlj"/>
    <property type="match status" value="1"/>
</dbReference>
<feature type="binding site" evidence="14">
    <location>
        <position position="123"/>
    </location>
    <ligand>
        <name>NAD(+)</name>
        <dbReference type="ChEBI" id="CHEBI:57540"/>
    </ligand>
</feature>
<feature type="binding site" evidence="14">
    <location>
        <position position="182"/>
    </location>
    <ligand>
        <name>NAD(+)</name>
        <dbReference type="ChEBI" id="CHEBI:57540"/>
    </ligand>
</feature>
<dbReference type="GO" id="GO:0046872">
    <property type="term" value="F:metal ion binding"/>
    <property type="evidence" value="ECO:0007669"/>
    <property type="project" value="UniProtKB-KW"/>
</dbReference>
<feature type="binding site" evidence="14">
    <location>
        <position position="419"/>
    </location>
    <ligand>
        <name>Zn(2+)</name>
        <dbReference type="ChEBI" id="CHEBI:29105"/>
    </ligand>
</feature>
<dbReference type="InterPro" id="IPR010994">
    <property type="entry name" value="RuvA_2-like"/>
</dbReference>
<evidence type="ECO:0000256" key="12">
    <source>
        <dbReference type="ARBA" id="ARBA00034005"/>
    </source>
</evidence>
<dbReference type="InterPro" id="IPR001679">
    <property type="entry name" value="DNA_ligase"/>
</dbReference>
<feature type="binding site" evidence="14">
    <location>
        <position position="437"/>
    </location>
    <ligand>
        <name>Zn(2+)</name>
        <dbReference type="ChEBI" id="CHEBI:29105"/>
    </ligand>
</feature>
<evidence type="ECO:0000256" key="10">
    <source>
        <dbReference type="ARBA" id="ARBA00023027"/>
    </source>
</evidence>
<reference evidence="17 18" key="2">
    <citation type="submission" date="2013-04" db="EMBL/GenBank/DDBJ databases">
        <title>The Genome Sequence of Bilophila wadsworthia 3_1_6.</title>
        <authorList>
            <consortium name="The Broad Institute Genomics Platform"/>
            <person name="Earl A."/>
            <person name="Ward D."/>
            <person name="Feldgarden M."/>
            <person name="Gevers D."/>
            <person name="Sibley C."/>
            <person name="Strauss J."/>
            <person name="Allen-Vercoe E."/>
            <person name="Walker B."/>
            <person name="Young S."/>
            <person name="Zeng Q."/>
            <person name="Gargeya S."/>
            <person name="Fitzgerald M."/>
            <person name="Haas B."/>
            <person name="Abouelleil A."/>
            <person name="Allen A.W."/>
            <person name="Alvarado L."/>
            <person name="Arachchi H.M."/>
            <person name="Berlin A.M."/>
            <person name="Chapman S.B."/>
            <person name="Gainer-Dewar J."/>
            <person name="Goldberg J."/>
            <person name="Griggs A."/>
            <person name="Gujja S."/>
            <person name="Hansen M."/>
            <person name="Howarth C."/>
            <person name="Imamovic A."/>
            <person name="Ireland A."/>
            <person name="Larimer J."/>
            <person name="McCowan C."/>
            <person name="Murphy C."/>
            <person name="Pearson M."/>
            <person name="Poon T.W."/>
            <person name="Priest M."/>
            <person name="Roberts A."/>
            <person name="Saif S."/>
            <person name="Shea T."/>
            <person name="Sisk P."/>
            <person name="Sykes S."/>
            <person name="Wortman J."/>
            <person name="Nusbaum C."/>
            <person name="Birren B."/>
        </authorList>
    </citation>
    <scope>NUCLEOTIDE SEQUENCE [LARGE SCALE GENOMIC DNA]</scope>
    <source>
        <strain evidence="17 18">3_1_6</strain>
    </source>
</reference>
<dbReference type="Proteomes" id="UP000006034">
    <property type="component" value="Unassembled WGS sequence"/>
</dbReference>
<evidence type="ECO:0000256" key="7">
    <source>
        <dbReference type="ARBA" id="ARBA00022763"/>
    </source>
</evidence>
<protein>
    <recommendedName>
        <fullName evidence="3 14">DNA ligase</fullName>
        <ecNumber evidence="2 14">6.5.1.2</ecNumber>
    </recommendedName>
    <alternativeName>
        <fullName evidence="14">Polydeoxyribonucleotide synthase [NAD(+)]</fullName>
    </alternativeName>
</protein>
<sequence>MNQGTLQSLLVEDADKKRLEELRAFVIYHNHRYHTLDAPEITDDEYNAAFQELLRLEERHPEWRSPDSPTNRIGGQVLSSLETKAHTRRMYSLDNVFDAEEWQGFLKRLDNAQEGLEHAFWCDPKMDGLALELVYENGRFVEALTRGDGEVGELVTEAMQTVRNLPKVLHGDAPERLEVRGEVIFRRRDFALLNERLRKENLKTFANPRNAAAGSIRQLDTSVTASRPLRFLAYGFGDVRFGGVQPWSTYEEVMGRLRDFGFETPPGGRLCRGSEEVEAYYASLSEKRESLAYEIDGVVMKLNDLEAQEALGYTARAPRFAVAWKFPAQQATTLLLDITVQVGRTGVLTPVAELEPVNVGGVLVSRATLHNEDEIRNRDVRIGDRVVVQRAGDVIPEVVRAVLSERAPDSQPFVFPHVCPSCGQAASRLEGEVAWRCVNVSCPAMIRQSLAHFVSKAGLDIEGLGQRWIELLVASGRVKTPADLFTLRVDELLHYERMGVKLATKFVDSLDRAKKEATLQRLLCALGIRHVGEQTAKTLAATYADMDVLRAASPEELQNLPDIGPEVASSIKAFFDDEPNVALLARLRELGLWPVRQEAAVASMPVGPLAGQKILFTGSLSIPRSKAQQMAENAGAEIAGSVSRRLNLLVVGDEPGSKREKAQALGIRIVDEAGFLALLQADNEVTASSSENAAQDSE</sequence>
<dbReference type="Pfam" id="PF01653">
    <property type="entry name" value="DNA_ligase_aden"/>
    <property type="match status" value="1"/>
</dbReference>
<dbReference type="Gene3D" id="1.10.150.20">
    <property type="entry name" value="5' to 3' exonuclease, C-terminal subdomain"/>
    <property type="match status" value="2"/>
</dbReference>
<dbReference type="Pfam" id="PF12826">
    <property type="entry name" value="HHH_2"/>
    <property type="match status" value="1"/>
</dbReference>
<feature type="active site" description="N6-AMP-lysine intermediate" evidence="14">
    <location>
        <position position="125"/>
    </location>
</feature>
<feature type="binding site" evidence="14">
    <location>
        <position position="422"/>
    </location>
    <ligand>
        <name>Zn(2+)</name>
        <dbReference type="ChEBI" id="CHEBI:29105"/>
    </ligand>
</feature>
<comment type="catalytic activity">
    <reaction evidence="12 14 15">
        <text>NAD(+) + (deoxyribonucleotide)n-3'-hydroxyl + 5'-phospho-(deoxyribonucleotide)m = (deoxyribonucleotide)n+m + AMP + beta-nicotinamide D-nucleotide.</text>
        <dbReference type="EC" id="6.5.1.2"/>
    </reaction>
</comment>